<evidence type="ECO:0000256" key="1">
    <source>
        <dbReference type="SAM" id="MobiDB-lite"/>
    </source>
</evidence>
<comment type="caution">
    <text evidence="3">The sequence shown here is derived from an EMBL/GenBank/DDBJ whole genome shotgun (WGS) entry which is preliminary data.</text>
</comment>
<feature type="compositionally biased region" description="Basic and acidic residues" evidence="1">
    <location>
        <begin position="190"/>
        <end position="200"/>
    </location>
</feature>
<reference evidence="3 4" key="1">
    <citation type="journal article" date="2018" name="MBio">
        <title>Comparative Genomics Reveals the Core Gene Toolbox for the Fungus-Insect Symbiosis.</title>
        <authorList>
            <person name="Wang Y."/>
            <person name="Stata M."/>
            <person name="Wang W."/>
            <person name="Stajich J.E."/>
            <person name="White M.M."/>
            <person name="Moncalvo J.M."/>
        </authorList>
    </citation>
    <scope>NUCLEOTIDE SEQUENCE [LARGE SCALE GENOMIC DNA]</scope>
    <source>
        <strain evidence="3 4">SC-DP-2</strain>
    </source>
</reference>
<evidence type="ECO:0000313" key="3">
    <source>
        <dbReference type="EMBL" id="PVV02455.1"/>
    </source>
</evidence>
<accession>A0A2T9ZD06</accession>
<feature type="region of interest" description="Disordered" evidence="1">
    <location>
        <begin position="1"/>
        <end position="66"/>
    </location>
</feature>
<gene>
    <name evidence="3" type="ORF">BB560_003097</name>
</gene>
<feature type="region of interest" description="Disordered" evidence="1">
    <location>
        <begin position="286"/>
        <end position="332"/>
    </location>
</feature>
<name>A0A2T9ZD06_9FUNG</name>
<dbReference type="EMBL" id="MBFS01000455">
    <property type="protein sequence ID" value="PVV02455.1"/>
    <property type="molecule type" value="Genomic_DNA"/>
</dbReference>
<dbReference type="STRING" id="133381.A0A2T9ZD06"/>
<feature type="compositionally biased region" description="Basic and acidic residues" evidence="1">
    <location>
        <begin position="161"/>
        <end position="170"/>
    </location>
</feature>
<dbReference type="AlphaFoldDB" id="A0A2T9ZD06"/>
<dbReference type="Proteomes" id="UP000245609">
    <property type="component" value="Unassembled WGS sequence"/>
</dbReference>
<protein>
    <recommendedName>
        <fullName evidence="2">Transcription factor TFIIIB component B'' Myb domain-containing protein</fullName>
    </recommendedName>
</protein>
<evidence type="ECO:0000313" key="4">
    <source>
        <dbReference type="Proteomes" id="UP000245609"/>
    </source>
</evidence>
<feature type="region of interest" description="Disordered" evidence="1">
    <location>
        <begin position="563"/>
        <end position="593"/>
    </location>
</feature>
<dbReference type="Pfam" id="PF15963">
    <property type="entry name" value="Myb_DNA-bind_7"/>
    <property type="match status" value="1"/>
</dbReference>
<feature type="domain" description="Transcription factor TFIIIB component B'' Myb" evidence="2">
    <location>
        <begin position="500"/>
        <end position="544"/>
    </location>
</feature>
<keyword evidence="4" id="KW-1185">Reference proteome</keyword>
<evidence type="ECO:0000259" key="2">
    <source>
        <dbReference type="Pfam" id="PF15963"/>
    </source>
</evidence>
<feature type="region of interest" description="Disordered" evidence="1">
    <location>
        <begin position="151"/>
        <end position="209"/>
    </location>
</feature>
<dbReference type="InterPro" id="IPR039467">
    <property type="entry name" value="TFIIIB_B''_Myb"/>
</dbReference>
<feature type="compositionally biased region" description="Basic and acidic residues" evidence="1">
    <location>
        <begin position="1"/>
        <end position="11"/>
    </location>
</feature>
<sequence>MHTSLRVDKKSIKFAPKIGARPSRQKDPPQSSSAEPKIPQAIGNKNSDLNQAEAPKPNQSVQPASIGLPAPTVLASSPVRKIQNACLASVPNVSTANTILLDSTSPSASKPQASTHHDFMLEIPLQVAPLESLSSIPLISSSIKPQIKHTQQKLNKSPDAVNKEQNDTNRSKVSRLSGLKNIFKPPSRTKPVEKKLDSSKRHISSRTSEKIEKIINDNQSETLDTVSKKSKNPQIIIQPSGIVNDSSVDLLVNVNELFFSDVSDEDDQTFSPALKSNKRVREQLLPAEKAIAPQKEKKQKTKSASKNQVSFAEKAKKPKKTKSDDAASQSTGKKSIDLKIISTTDFELEDPEVLLERPMSFFTQDSNKGKMSTYHISQHNKNVRKKLLAIQNPEKDNEIKQDSQISEPLAPTENVDLDVAKDSIADTESSKKSNSLKAAAKMIVVNGKLVLDETSLEISHKDLVGDQDNTPLNEVDETDERKFINSASFLKRKFVPKRWKWGTDFGMIASEMPNRNRYDIKSKYKIEDRKTPHLIDMALFSRSSRTQTPAPSIQENEALTQLEDETNQEQSHLDLLDDFSQPNTLVENPKLDD</sequence>
<dbReference type="OrthoDB" id="272624at2759"/>
<organism evidence="3 4">
    <name type="scientific">Smittium megazygosporum</name>
    <dbReference type="NCBI Taxonomy" id="133381"/>
    <lineage>
        <taxon>Eukaryota</taxon>
        <taxon>Fungi</taxon>
        <taxon>Fungi incertae sedis</taxon>
        <taxon>Zoopagomycota</taxon>
        <taxon>Kickxellomycotina</taxon>
        <taxon>Harpellomycetes</taxon>
        <taxon>Harpellales</taxon>
        <taxon>Legeriomycetaceae</taxon>
        <taxon>Smittium</taxon>
    </lineage>
</organism>
<proteinExistence type="predicted"/>